<name>A0ACC0XEN7_9ROSI</name>
<gene>
    <name evidence="1" type="ORF">Pint_20738</name>
</gene>
<dbReference type="EMBL" id="CM047748">
    <property type="protein sequence ID" value="KAJ0015041.1"/>
    <property type="molecule type" value="Genomic_DNA"/>
</dbReference>
<organism evidence="1 2">
    <name type="scientific">Pistacia integerrima</name>
    <dbReference type="NCBI Taxonomy" id="434235"/>
    <lineage>
        <taxon>Eukaryota</taxon>
        <taxon>Viridiplantae</taxon>
        <taxon>Streptophyta</taxon>
        <taxon>Embryophyta</taxon>
        <taxon>Tracheophyta</taxon>
        <taxon>Spermatophyta</taxon>
        <taxon>Magnoliopsida</taxon>
        <taxon>eudicotyledons</taxon>
        <taxon>Gunneridae</taxon>
        <taxon>Pentapetalae</taxon>
        <taxon>rosids</taxon>
        <taxon>malvids</taxon>
        <taxon>Sapindales</taxon>
        <taxon>Anacardiaceae</taxon>
        <taxon>Pistacia</taxon>
    </lineage>
</organism>
<keyword evidence="2" id="KW-1185">Reference proteome</keyword>
<protein>
    <submittedName>
        <fullName evidence="1">Uncharacterized protein</fullName>
    </submittedName>
</protein>
<comment type="caution">
    <text evidence="1">The sequence shown here is derived from an EMBL/GenBank/DDBJ whole genome shotgun (WGS) entry which is preliminary data.</text>
</comment>
<reference evidence="2" key="1">
    <citation type="journal article" date="2023" name="G3 (Bethesda)">
        <title>Genome assembly and association tests identify interacting loci associated with vigor, precocity, and sex in interspecific pistachio rootstocks.</title>
        <authorList>
            <person name="Palmer W."/>
            <person name="Jacygrad E."/>
            <person name="Sagayaradj S."/>
            <person name="Cavanaugh K."/>
            <person name="Han R."/>
            <person name="Bertier L."/>
            <person name="Beede B."/>
            <person name="Kafkas S."/>
            <person name="Golino D."/>
            <person name="Preece J."/>
            <person name="Michelmore R."/>
        </authorList>
    </citation>
    <scope>NUCLEOTIDE SEQUENCE [LARGE SCALE GENOMIC DNA]</scope>
</reference>
<sequence>MVLQKRSIAFLSHVLKGKNLLLSMYEKEILAMVVAIQKWHSYLIGRQFVVRFDQRSLKYLWEQRITTSAQQRWLFKLMHYDFIIEYRKGKENVVTYALSRREEIGGKKGELTTTNLLLYL</sequence>
<dbReference type="Proteomes" id="UP001163603">
    <property type="component" value="Chromosome 13"/>
</dbReference>
<evidence type="ECO:0000313" key="2">
    <source>
        <dbReference type="Proteomes" id="UP001163603"/>
    </source>
</evidence>
<evidence type="ECO:0000313" key="1">
    <source>
        <dbReference type="EMBL" id="KAJ0015041.1"/>
    </source>
</evidence>
<accession>A0ACC0XEN7</accession>
<proteinExistence type="predicted"/>